<dbReference type="PANTHER" id="PTHR30055:SF234">
    <property type="entry name" value="HTH-TYPE TRANSCRIPTIONAL REGULATOR BETI"/>
    <property type="match status" value="1"/>
</dbReference>
<keyword evidence="1" id="KW-0805">Transcription regulation</keyword>
<dbReference type="Gene3D" id="1.10.357.10">
    <property type="entry name" value="Tetracycline Repressor, domain 2"/>
    <property type="match status" value="1"/>
</dbReference>
<proteinExistence type="predicted"/>
<name>A0A9D3ADI6_9ACTN</name>
<evidence type="ECO:0000256" key="3">
    <source>
        <dbReference type="ARBA" id="ARBA00023163"/>
    </source>
</evidence>
<dbReference type="GO" id="GO:0000976">
    <property type="term" value="F:transcription cis-regulatory region binding"/>
    <property type="evidence" value="ECO:0007669"/>
    <property type="project" value="TreeGrafter"/>
</dbReference>
<reference evidence="6" key="2">
    <citation type="submission" date="2021-09" db="EMBL/GenBank/DDBJ databases">
        <authorList>
            <person name="Gilroy R."/>
        </authorList>
    </citation>
    <scope>NUCLEOTIDE SEQUENCE</scope>
    <source>
        <strain evidence="6">USAMLcec12-2067</strain>
    </source>
</reference>
<dbReference type="Proteomes" id="UP000789325">
    <property type="component" value="Unassembled WGS sequence"/>
</dbReference>
<keyword evidence="3" id="KW-0804">Transcription</keyword>
<evidence type="ECO:0000259" key="5">
    <source>
        <dbReference type="PROSITE" id="PS50977"/>
    </source>
</evidence>
<dbReference type="AlphaFoldDB" id="A0A9D3ADI6"/>
<evidence type="ECO:0000313" key="7">
    <source>
        <dbReference type="Proteomes" id="UP000789325"/>
    </source>
</evidence>
<dbReference type="GO" id="GO:0003700">
    <property type="term" value="F:DNA-binding transcription factor activity"/>
    <property type="evidence" value="ECO:0007669"/>
    <property type="project" value="TreeGrafter"/>
</dbReference>
<dbReference type="InterPro" id="IPR050109">
    <property type="entry name" value="HTH-type_TetR-like_transc_reg"/>
</dbReference>
<evidence type="ECO:0000256" key="1">
    <source>
        <dbReference type="ARBA" id="ARBA00023015"/>
    </source>
</evidence>
<feature type="domain" description="HTH tetR-type" evidence="5">
    <location>
        <begin position="15"/>
        <end position="75"/>
    </location>
</feature>
<reference evidence="6" key="1">
    <citation type="journal article" date="2021" name="PeerJ">
        <title>Extensive microbial diversity within the chicken gut microbiome revealed by metagenomics and culture.</title>
        <authorList>
            <person name="Gilroy R."/>
            <person name="Ravi A."/>
            <person name="Getino M."/>
            <person name="Pursley I."/>
            <person name="Horton D.L."/>
            <person name="Alikhan N.F."/>
            <person name="Baker D."/>
            <person name="Gharbi K."/>
            <person name="Hall N."/>
            <person name="Watson M."/>
            <person name="Adriaenssens E.M."/>
            <person name="Foster-Nyarko E."/>
            <person name="Jarju S."/>
            <person name="Secka A."/>
            <person name="Antonio M."/>
            <person name="Oren A."/>
            <person name="Chaudhuri R.R."/>
            <person name="La Ragione R."/>
            <person name="Hildebrand F."/>
            <person name="Pallen M.J."/>
        </authorList>
    </citation>
    <scope>NUCLEOTIDE SEQUENCE</scope>
    <source>
        <strain evidence="6">USAMLcec12-2067</strain>
    </source>
</reference>
<organism evidence="6 7">
    <name type="scientific">Rubneribacter badeniensis</name>
    <dbReference type="NCBI Taxonomy" id="2070688"/>
    <lineage>
        <taxon>Bacteria</taxon>
        <taxon>Bacillati</taxon>
        <taxon>Actinomycetota</taxon>
        <taxon>Coriobacteriia</taxon>
        <taxon>Eggerthellales</taxon>
        <taxon>Eggerthellaceae</taxon>
        <taxon>Rubneribacter</taxon>
    </lineage>
</organism>
<dbReference type="PROSITE" id="PS50977">
    <property type="entry name" value="HTH_TETR_2"/>
    <property type="match status" value="1"/>
</dbReference>
<gene>
    <name evidence="6" type="ORF">K8V16_08850</name>
</gene>
<protein>
    <submittedName>
        <fullName evidence="6">TetR/AcrR family transcriptional regulator</fullName>
    </submittedName>
</protein>
<dbReference type="InterPro" id="IPR001647">
    <property type="entry name" value="HTH_TetR"/>
</dbReference>
<dbReference type="SUPFAM" id="SSF46689">
    <property type="entry name" value="Homeodomain-like"/>
    <property type="match status" value="1"/>
</dbReference>
<dbReference type="PRINTS" id="PR00455">
    <property type="entry name" value="HTHTETR"/>
</dbReference>
<accession>A0A9D3ADI6</accession>
<feature type="DNA-binding region" description="H-T-H motif" evidence="4">
    <location>
        <begin position="38"/>
        <end position="57"/>
    </location>
</feature>
<evidence type="ECO:0000256" key="2">
    <source>
        <dbReference type="ARBA" id="ARBA00023125"/>
    </source>
</evidence>
<dbReference type="EMBL" id="DYZL01000185">
    <property type="protein sequence ID" value="HJH43894.1"/>
    <property type="molecule type" value="Genomic_DNA"/>
</dbReference>
<comment type="caution">
    <text evidence="6">The sequence shown here is derived from an EMBL/GenBank/DDBJ whole genome shotgun (WGS) entry which is preliminary data.</text>
</comment>
<dbReference type="PANTHER" id="PTHR30055">
    <property type="entry name" value="HTH-TYPE TRANSCRIPTIONAL REGULATOR RUTR"/>
    <property type="match status" value="1"/>
</dbReference>
<keyword evidence="2 4" id="KW-0238">DNA-binding</keyword>
<evidence type="ECO:0000256" key="4">
    <source>
        <dbReference type="PROSITE-ProRule" id="PRU00335"/>
    </source>
</evidence>
<dbReference type="InterPro" id="IPR009057">
    <property type="entry name" value="Homeodomain-like_sf"/>
</dbReference>
<evidence type="ECO:0000313" key="6">
    <source>
        <dbReference type="EMBL" id="HJH43894.1"/>
    </source>
</evidence>
<sequence>MAEPTQEGLRYRKKLKARLAVERAALELVLEHGYDAITVEAICARAEISKKTFFNYFPSKAAVIRGRVEPFPNTDDMLALLEAHPDACYLDVIVEALGIDASPSVDDDVLRLRREVLASMPQLFFRGQRDFLTVQRVIADALRAHLPAHPEKRMLSDRSVDDEAVLASSVVLGLSRARSILHVRDGSEPDAKRTRLMYAAYLTADLAADR</sequence>
<dbReference type="Pfam" id="PF00440">
    <property type="entry name" value="TetR_N"/>
    <property type="match status" value="1"/>
</dbReference>